<dbReference type="PROSITE" id="PS51897">
    <property type="entry name" value="ANNEXIN_2"/>
    <property type="match status" value="3"/>
</dbReference>
<keyword evidence="2 3" id="KW-0041">Annexin</keyword>
<dbReference type="InterPro" id="IPR018502">
    <property type="entry name" value="Annexin_repeat"/>
</dbReference>
<organism evidence="4 5">
    <name type="scientific">Salix viminalis</name>
    <name type="common">Common osier</name>
    <name type="synonym">Basket willow</name>
    <dbReference type="NCBI Taxonomy" id="40686"/>
    <lineage>
        <taxon>Eukaryota</taxon>
        <taxon>Viridiplantae</taxon>
        <taxon>Streptophyta</taxon>
        <taxon>Embryophyta</taxon>
        <taxon>Tracheophyta</taxon>
        <taxon>Spermatophyta</taxon>
        <taxon>Magnoliopsida</taxon>
        <taxon>eudicotyledons</taxon>
        <taxon>Gunneridae</taxon>
        <taxon>Pentapetalae</taxon>
        <taxon>rosids</taxon>
        <taxon>fabids</taxon>
        <taxon>Malpighiales</taxon>
        <taxon>Salicaceae</taxon>
        <taxon>Saliceae</taxon>
        <taxon>Salix</taxon>
    </lineage>
</organism>
<evidence type="ECO:0000256" key="2">
    <source>
        <dbReference type="ARBA" id="ARBA00023216"/>
    </source>
</evidence>
<evidence type="ECO:0000313" key="4">
    <source>
        <dbReference type="EMBL" id="KAJ6689497.1"/>
    </source>
</evidence>
<evidence type="ECO:0000256" key="3">
    <source>
        <dbReference type="RuleBase" id="RU003540"/>
    </source>
</evidence>
<accession>A0A9Q0PKC9</accession>
<dbReference type="GO" id="GO:0005886">
    <property type="term" value="C:plasma membrane"/>
    <property type="evidence" value="ECO:0007669"/>
    <property type="project" value="TreeGrafter"/>
</dbReference>
<dbReference type="PANTHER" id="PTHR10502:SF216">
    <property type="entry name" value="ANNEXIN"/>
    <property type="match status" value="1"/>
</dbReference>
<comment type="similarity">
    <text evidence="3">Belongs to the annexin family.</text>
</comment>
<reference evidence="4" key="2">
    <citation type="journal article" date="2023" name="Int. J. Mol. Sci.">
        <title>De Novo Assembly and Annotation of 11 Diverse Shrub Willow (Salix) Genomes Reveals Novel Gene Organization in Sex-Linked Regions.</title>
        <authorList>
            <person name="Hyden B."/>
            <person name="Feng K."/>
            <person name="Yates T.B."/>
            <person name="Jawdy S."/>
            <person name="Cereghino C."/>
            <person name="Smart L.B."/>
            <person name="Muchero W."/>
        </authorList>
    </citation>
    <scope>NUCLEOTIDE SEQUENCE [LARGE SCALE GENOMIC DNA]</scope>
    <source>
        <tissue evidence="4">Shoot tip</tissue>
    </source>
</reference>
<dbReference type="GO" id="GO:0005737">
    <property type="term" value="C:cytoplasm"/>
    <property type="evidence" value="ECO:0007669"/>
    <property type="project" value="TreeGrafter"/>
</dbReference>
<dbReference type="GO" id="GO:0009409">
    <property type="term" value="P:response to cold"/>
    <property type="evidence" value="ECO:0007669"/>
    <property type="project" value="TreeGrafter"/>
</dbReference>
<dbReference type="Gene3D" id="1.10.220.10">
    <property type="entry name" value="Annexin"/>
    <property type="match status" value="4"/>
</dbReference>
<comment type="domain">
    <text evidence="3">A pair of annexin repeats may form one binding site for calcium and phospholipid.</text>
</comment>
<evidence type="ECO:0000313" key="5">
    <source>
        <dbReference type="Proteomes" id="UP001151529"/>
    </source>
</evidence>
<dbReference type="GO" id="GO:0009408">
    <property type="term" value="P:response to heat"/>
    <property type="evidence" value="ECO:0007669"/>
    <property type="project" value="TreeGrafter"/>
</dbReference>
<dbReference type="SMART" id="SM00335">
    <property type="entry name" value="ANX"/>
    <property type="match status" value="4"/>
</dbReference>
<dbReference type="GO" id="GO:0009651">
    <property type="term" value="P:response to salt stress"/>
    <property type="evidence" value="ECO:0007669"/>
    <property type="project" value="TreeGrafter"/>
</dbReference>
<dbReference type="InterPro" id="IPR018252">
    <property type="entry name" value="Annexin_repeat_CS"/>
</dbReference>
<keyword evidence="5" id="KW-1185">Reference proteome</keyword>
<dbReference type="PROSITE" id="PS00223">
    <property type="entry name" value="ANNEXIN_1"/>
    <property type="match status" value="1"/>
</dbReference>
<dbReference type="InterPro" id="IPR001464">
    <property type="entry name" value="Annexin"/>
</dbReference>
<keyword evidence="3" id="KW-0106">Calcium</keyword>
<dbReference type="Proteomes" id="UP001151529">
    <property type="component" value="Chromosome 8"/>
</dbReference>
<dbReference type="GO" id="GO:0005544">
    <property type="term" value="F:calcium-dependent phospholipid binding"/>
    <property type="evidence" value="ECO:0007669"/>
    <property type="project" value="UniProtKB-KW"/>
</dbReference>
<protein>
    <recommendedName>
        <fullName evidence="3">Annexin</fullName>
    </recommendedName>
</protein>
<name>A0A9Q0PKC9_SALVM</name>
<proteinExistence type="inferred from homology"/>
<dbReference type="InterPro" id="IPR037104">
    <property type="entry name" value="Annexin_sf"/>
</dbReference>
<dbReference type="FunFam" id="1.10.220.10:FF:000001">
    <property type="entry name" value="Annexin"/>
    <property type="match status" value="1"/>
</dbReference>
<sequence length="286" mass="32107">MSTFTKPSMQTSSRDDAVQLNRAFKGLGCDAAVVVSILAHRNASQRDSIQQEYETLFSDDLKKQLAHELHGNLKKAVLLWMKSPIERDVTTLRQALTGPIIDVKAATEIICTRTSSQIRQIKQVYAPTFGTRLEFDIECHTSDVHKKFLLAFIAITRYDGPEIDSVLVEDDAKAINKIGVKKSGVDESTFIQIFTERSSAHLIALASVFHKMSGKELGKVLRKATKGLGTDDSTLIRILVTRAEIDLQKIEEEFLKKYKRPLPEVVHSETSAHYRAFLLSLLDSKY</sequence>
<gene>
    <name evidence="4" type="ORF">OIU85_005863</name>
</gene>
<dbReference type="GO" id="GO:0005509">
    <property type="term" value="F:calcium ion binding"/>
    <property type="evidence" value="ECO:0007669"/>
    <property type="project" value="InterPro"/>
</dbReference>
<dbReference type="OrthoDB" id="37886at2759"/>
<dbReference type="GO" id="GO:0001786">
    <property type="term" value="F:phosphatidylserine binding"/>
    <property type="evidence" value="ECO:0007669"/>
    <property type="project" value="TreeGrafter"/>
</dbReference>
<comment type="caution">
    <text evidence="4">The sequence shown here is derived from an EMBL/GenBank/DDBJ whole genome shotgun (WGS) entry which is preliminary data.</text>
</comment>
<dbReference type="Pfam" id="PF00191">
    <property type="entry name" value="Annexin"/>
    <property type="match status" value="3"/>
</dbReference>
<keyword evidence="1 3" id="KW-0677">Repeat</keyword>
<dbReference type="EMBL" id="JAPFFL010000012">
    <property type="protein sequence ID" value="KAJ6689497.1"/>
    <property type="molecule type" value="Genomic_DNA"/>
</dbReference>
<dbReference type="PANTHER" id="PTHR10502">
    <property type="entry name" value="ANNEXIN"/>
    <property type="match status" value="1"/>
</dbReference>
<dbReference type="PRINTS" id="PR00196">
    <property type="entry name" value="ANNEXIN"/>
</dbReference>
<evidence type="ECO:0000256" key="1">
    <source>
        <dbReference type="ARBA" id="ARBA00022737"/>
    </source>
</evidence>
<dbReference type="AlphaFoldDB" id="A0A9Q0PKC9"/>
<dbReference type="SUPFAM" id="SSF47874">
    <property type="entry name" value="Annexin"/>
    <property type="match status" value="1"/>
</dbReference>
<reference evidence="4" key="1">
    <citation type="submission" date="2022-11" db="EMBL/GenBank/DDBJ databases">
        <authorList>
            <person name="Hyden B.L."/>
            <person name="Feng K."/>
            <person name="Yates T."/>
            <person name="Jawdy S."/>
            <person name="Smart L.B."/>
            <person name="Muchero W."/>
        </authorList>
    </citation>
    <scope>NUCLEOTIDE SEQUENCE</scope>
    <source>
        <tissue evidence="4">Shoot tip</tissue>
    </source>
</reference>
<dbReference type="GO" id="GO:0009414">
    <property type="term" value="P:response to water deprivation"/>
    <property type="evidence" value="ECO:0007669"/>
    <property type="project" value="TreeGrafter"/>
</dbReference>
<keyword evidence="3" id="KW-0111">Calcium/phospholipid-binding</keyword>